<organism evidence="16 17">
    <name type="scientific">[Candida] arabinofermentans NRRL YB-2248</name>
    <dbReference type="NCBI Taxonomy" id="983967"/>
    <lineage>
        <taxon>Eukaryota</taxon>
        <taxon>Fungi</taxon>
        <taxon>Dikarya</taxon>
        <taxon>Ascomycota</taxon>
        <taxon>Saccharomycotina</taxon>
        <taxon>Pichiomycetes</taxon>
        <taxon>Pichiales</taxon>
        <taxon>Pichiaceae</taxon>
        <taxon>Ogataea</taxon>
        <taxon>Ogataea/Candida clade</taxon>
    </lineage>
</organism>
<dbReference type="PRINTS" id="PR00870">
    <property type="entry name" value="DNAPOLXBETA"/>
</dbReference>
<dbReference type="EC" id="2.7.7.7" evidence="14"/>
<dbReference type="InterPro" id="IPR002054">
    <property type="entry name" value="DNA-dir_DNA_pol_X"/>
</dbReference>
<evidence type="ECO:0000256" key="3">
    <source>
        <dbReference type="ARBA" id="ARBA00022490"/>
    </source>
</evidence>
<evidence type="ECO:0000256" key="1">
    <source>
        <dbReference type="ARBA" id="ARBA00001946"/>
    </source>
</evidence>
<name>A0A1E4SSX5_9ASCO</name>
<evidence type="ECO:0000256" key="12">
    <source>
        <dbReference type="ARBA" id="ARBA00023242"/>
    </source>
</evidence>
<evidence type="ECO:0000256" key="10">
    <source>
        <dbReference type="ARBA" id="ARBA00023125"/>
    </source>
</evidence>
<dbReference type="Proteomes" id="UP000094801">
    <property type="component" value="Unassembled WGS sequence"/>
</dbReference>
<dbReference type="InterPro" id="IPR037160">
    <property type="entry name" value="DNA_Pol_thumb_sf"/>
</dbReference>
<keyword evidence="17" id="KW-1185">Reference proteome</keyword>
<dbReference type="PANTHER" id="PTHR11276:SF42">
    <property type="entry name" value="DNA POLYMERASE BETA"/>
    <property type="match status" value="1"/>
</dbReference>
<comment type="similarity">
    <text evidence="14">Belongs to the DNA polymerase type-X family.</text>
</comment>
<accession>A0A1E4SSX5</accession>
<comment type="subcellular location">
    <subcellularLocation>
        <location evidence="2 14">Nucleus</location>
    </subcellularLocation>
</comment>
<dbReference type="Gene3D" id="3.30.210.10">
    <property type="entry name" value="DNA polymerase, thumb domain"/>
    <property type="match status" value="1"/>
</dbReference>
<evidence type="ECO:0000256" key="2">
    <source>
        <dbReference type="ARBA" id="ARBA00004123"/>
    </source>
</evidence>
<dbReference type="Pfam" id="PF14716">
    <property type="entry name" value="HHH_8"/>
    <property type="match status" value="1"/>
</dbReference>
<dbReference type="GO" id="GO:0003887">
    <property type="term" value="F:DNA-directed DNA polymerase activity"/>
    <property type="evidence" value="ECO:0007669"/>
    <property type="project" value="UniProtKB-UniRule"/>
</dbReference>
<dbReference type="Gene3D" id="3.30.460.10">
    <property type="entry name" value="Beta Polymerase, domain 2"/>
    <property type="match status" value="1"/>
</dbReference>
<dbReference type="InterPro" id="IPR010996">
    <property type="entry name" value="HHH_MUS81"/>
</dbReference>
<dbReference type="Gene3D" id="1.10.150.20">
    <property type="entry name" value="5' to 3' exonuclease, C-terminal subdomain"/>
    <property type="match status" value="1"/>
</dbReference>
<dbReference type="InterPro" id="IPR043519">
    <property type="entry name" value="NT_sf"/>
</dbReference>
<dbReference type="Pfam" id="PF14791">
    <property type="entry name" value="DNA_pol_B_thumb"/>
    <property type="match status" value="1"/>
</dbReference>
<reference evidence="17" key="1">
    <citation type="submission" date="2016-04" db="EMBL/GenBank/DDBJ databases">
        <title>Comparative genomics of biotechnologically important yeasts.</title>
        <authorList>
            <consortium name="DOE Joint Genome Institute"/>
            <person name="Riley R."/>
            <person name="Haridas S."/>
            <person name="Wolfe K.H."/>
            <person name="Lopes M.R."/>
            <person name="Hittinger C.T."/>
            <person name="Goker M."/>
            <person name="Salamov A."/>
            <person name="Wisecaver J."/>
            <person name="Long T.M."/>
            <person name="Aerts A.L."/>
            <person name="Barry K."/>
            <person name="Choi C."/>
            <person name="Clum A."/>
            <person name="Coughlan A.Y."/>
            <person name="Deshpande S."/>
            <person name="Douglass A.P."/>
            <person name="Hanson S.J."/>
            <person name="Klenk H.-P."/>
            <person name="Labutti K."/>
            <person name="Lapidus A."/>
            <person name="Lindquist E."/>
            <person name="Lipzen A."/>
            <person name="Meier-Kolthoff J.P."/>
            <person name="Ohm R.A."/>
            <person name="Otillar R.P."/>
            <person name="Pangilinan J."/>
            <person name="Peng Y."/>
            <person name="Rokas A."/>
            <person name="Rosa C.A."/>
            <person name="Scheuner C."/>
            <person name="Sibirny A.A."/>
            <person name="Slot J.C."/>
            <person name="Stielow J.B."/>
            <person name="Sun H."/>
            <person name="Kurtzman C.P."/>
            <person name="Blackwell M."/>
            <person name="Grigoriev I.V."/>
            <person name="Jeffries T.W."/>
        </authorList>
    </citation>
    <scope>NUCLEOTIDE SEQUENCE [LARGE SCALE GENOMIC DNA]</scope>
    <source>
        <strain evidence="17">NRRL YB-2248</strain>
    </source>
</reference>
<dbReference type="InterPro" id="IPR028207">
    <property type="entry name" value="DNA_pol_B_palm_palm"/>
</dbReference>
<evidence type="ECO:0000256" key="5">
    <source>
        <dbReference type="ARBA" id="ARBA00022695"/>
    </source>
</evidence>
<keyword evidence="8" id="KW-0460">Magnesium</keyword>
<comment type="cofactor">
    <cofactor evidence="1">
        <name>Mg(2+)</name>
        <dbReference type="ChEBI" id="CHEBI:18420"/>
    </cofactor>
</comment>
<dbReference type="InterPro" id="IPR002008">
    <property type="entry name" value="DNA_pol_X_beta-like"/>
</dbReference>
<keyword evidence="5 14" id="KW-0548">Nucleotidyltransferase</keyword>
<dbReference type="GO" id="GO:0006284">
    <property type="term" value="P:base-excision repair"/>
    <property type="evidence" value="ECO:0007669"/>
    <property type="project" value="TreeGrafter"/>
</dbReference>
<evidence type="ECO:0000256" key="7">
    <source>
        <dbReference type="ARBA" id="ARBA00022763"/>
    </source>
</evidence>
<keyword evidence="3" id="KW-0963">Cytoplasm</keyword>
<evidence type="ECO:0000256" key="11">
    <source>
        <dbReference type="ARBA" id="ARBA00023204"/>
    </source>
</evidence>
<feature type="domain" description="BRCT" evidence="15">
    <location>
        <begin position="1"/>
        <end position="109"/>
    </location>
</feature>
<dbReference type="Gene3D" id="1.10.150.110">
    <property type="entry name" value="DNA polymerase beta, N-terminal domain-like"/>
    <property type="match status" value="1"/>
</dbReference>
<gene>
    <name evidence="16" type="ORF">CANARDRAFT_10477</name>
</gene>
<keyword evidence="9 14" id="KW-0239">DNA-directed DNA polymerase</keyword>
<dbReference type="Pfam" id="PF10391">
    <property type="entry name" value="DNA_pol_lambd_f"/>
    <property type="match status" value="1"/>
</dbReference>
<dbReference type="InterPro" id="IPR022312">
    <property type="entry name" value="DNA_pol_X"/>
</dbReference>
<dbReference type="EMBL" id="KV453883">
    <property type="protein sequence ID" value="ODV82527.1"/>
    <property type="molecule type" value="Genomic_DNA"/>
</dbReference>
<keyword evidence="11 14" id="KW-0234">DNA repair</keyword>
<proteinExistence type="inferred from homology"/>
<keyword evidence="10" id="KW-0238">DNA-binding</keyword>
<dbReference type="AlphaFoldDB" id="A0A1E4SSX5"/>
<dbReference type="GO" id="GO:0003677">
    <property type="term" value="F:DNA binding"/>
    <property type="evidence" value="ECO:0007669"/>
    <property type="project" value="UniProtKB-UniRule"/>
</dbReference>
<keyword evidence="6" id="KW-0479">Metal-binding</keyword>
<evidence type="ECO:0000256" key="8">
    <source>
        <dbReference type="ARBA" id="ARBA00022842"/>
    </source>
</evidence>
<evidence type="ECO:0000313" key="16">
    <source>
        <dbReference type="EMBL" id="ODV82527.1"/>
    </source>
</evidence>
<dbReference type="GO" id="GO:0046872">
    <property type="term" value="F:metal ion binding"/>
    <property type="evidence" value="ECO:0007669"/>
    <property type="project" value="UniProtKB-UniRule"/>
</dbReference>
<keyword evidence="7 14" id="KW-0227">DNA damage</keyword>
<evidence type="ECO:0000256" key="4">
    <source>
        <dbReference type="ARBA" id="ARBA00022679"/>
    </source>
</evidence>
<dbReference type="SUPFAM" id="SSF81301">
    <property type="entry name" value="Nucleotidyltransferase"/>
    <property type="match status" value="1"/>
</dbReference>
<dbReference type="Pfam" id="PF14792">
    <property type="entry name" value="DNA_pol_B_palm"/>
    <property type="match status" value="1"/>
</dbReference>
<dbReference type="SMART" id="SM00483">
    <property type="entry name" value="POLXc"/>
    <property type="match status" value="1"/>
</dbReference>
<dbReference type="SUPFAM" id="SSF81585">
    <property type="entry name" value="PsbU/PolX domain-like"/>
    <property type="match status" value="1"/>
</dbReference>
<evidence type="ECO:0000256" key="9">
    <source>
        <dbReference type="ARBA" id="ARBA00022932"/>
    </source>
</evidence>
<dbReference type="PROSITE" id="PS50172">
    <property type="entry name" value="BRCT"/>
    <property type="match status" value="1"/>
</dbReference>
<protein>
    <recommendedName>
        <fullName evidence="14">DNA polymerase</fullName>
        <ecNumber evidence="14">2.7.7.7</ecNumber>
    </recommendedName>
</protein>
<dbReference type="STRING" id="983967.A0A1E4SSX5"/>
<sequence length="502" mass="57901">MLKHFNLVVIPRLNSRLENTRLDLWKANGAKVWFGFQSLYASKKDLPTNSKTIVVINDPKLKPSVFRKATFDQDGNCLFDQKTTPVVSVDWLISSLKSDQLKPTDEFKFELRPSFLQPSKKQLKNVSNLKRKAEDDDNDDVSSISKTERLAKRLTVNNRSQGSDRVGKGTTNIEIIKIFEDLIQIYESLQLFDNKNAFKVNNYRLALKAIERYNKPIKSSTDLKSLSKGSITSHIDEIIKTGTFEKYEILKKQTSKNEMMNLMTKFNKIHGFSNKSSYKLIKAGITKIEDISFNEIYSSLNKQQKLGIKYYEDWLKKIPRAEVSQHVDLITNEARKLDPNLKVDIMGSYLRGNSTCGDIDFMLYKENLDDPAELHDLLYKLVRQLIQVGYIECELNEVSPTMHKFNGGSRLPPGDSYNYCRRIDIISVPYKELGAARIYFVGNDIFNRTIRLLASMKGYHLSDKGLFKVNADESHTLLESFDERKIFQLLEVEFVEYSNRNI</sequence>
<evidence type="ECO:0000256" key="14">
    <source>
        <dbReference type="RuleBase" id="RU366014"/>
    </source>
</evidence>
<comment type="function">
    <text evidence="14">DNA polymerase that functions in several pathways of DNA repair. Involved in base excision repair (BER) responsible for repair of lesions that give rise to abasic (AP) sites in DNA. Also contributes to DNA double-strand break repair by non-homologous end joining and homologous recombination. Has both template-dependent and template-independent (terminal transferase) DNA polymerase activities. Has also a 5'-deoxyribose-5-phosphate lyase (dRP lyase) activity.</text>
</comment>
<evidence type="ECO:0000256" key="13">
    <source>
        <dbReference type="ARBA" id="ARBA00049244"/>
    </source>
</evidence>
<comment type="catalytic activity">
    <reaction evidence="13 14">
        <text>DNA(n) + a 2'-deoxyribonucleoside 5'-triphosphate = DNA(n+1) + diphosphate</text>
        <dbReference type="Rhea" id="RHEA:22508"/>
        <dbReference type="Rhea" id="RHEA-COMP:17339"/>
        <dbReference type="Rhea" id="RHEA-COMP:17340"/>
        <dbReference type="ChEBI" id="CHEBI:33019"/>
        <dbReference type="ChEBI" id="CHEBI:61560"/>
        <dbReference type="ChEBI" id="CHEBI:173112"/>
        <dbReference type="EC" id="2.7.7.7"/>
    </reaction>
</comment>
<dbReference type="InterPro" id="IPR018944">
    <property type="entry name" value="DNA_pol_lambd_fingers_domain"/>
</dbReference>
<dbReference type="InterPro" id="IPR027421">
    <property type="entry name" value="DNA_pol_lamdba_lyase_dom_sf"/>
</dbReference>
<dbReference type="CDD" id="cd00141">
    <property type="entry name" value="NT_POLXc"/>
    <property type="match status" value="1"/>
</dbReference>
<dbReference type="GO" id="GO:0005634">
    <property type="term" value="C:nucleus"/>
    <property type="evidence" value="ECO:0007669"/>
    <property type="project" value="UniProtKB-SubCell"/>
</dbReference>
<dbReference type="InterPro" id="IPR001357">
    <property type="entry name" value="BRCT_dom"/>
</dbReference>
<dbReference type="PRINTS" id="PR00869">
    <property type="entry name" value="DNAPOLX"/>
</dbReference>
<dbReference type="OrthoDB" id="205514at2759"/>
<dbReference type="GO" id="GO:0006303">
    <property type="term" value="P:double-strand break repair via nonhomologous end joining"/>
    <property type="evidence" value="ECO:0007669"/>
    <property type="project" value="TreeGrafter"/>
</dbReference>
<evidence type="ECO:0000313" key="17">
    <source>
        <dbReference type="Proteomes" id="UP000094801"/>
    </source>
</evidence>
<keyword evidence="12 14" id="KW-0539">Nucleus</keyword>
<dbReference type="PANTHER" id="PTHR11276">
    <property type="entry name" value="DNA POLYMERASE TYPE-X FAMILY MEMBER"/>
    <property type="match status" value="1"/>
</dbReference>
<keyword evidence="4 14" id="KW-0808">Transferase</keyword>
<dbReference type="SUPFAM" id="SSF47802">
    <property type="entry name" value="DNA polymerase beta, N-terminal domain-like"/>
    <property type="match status" value="1"/>
</dbReference>
<evidence type="ECO:0000259" key="15">
    <source>
        <dbReference type="PROSITE" id="PS50172"/>
    </source>
</evidence>
<dbReference type="InterPro" id="IPR029398">
    <property type="entry name" value="PolB_thumb"/>
</dbReference>
<evidence type="ECO:0000256" key="6">
    <source>
        <dbReference type="ARBA" id="ARBA00022723"/>
    </source>
</evidence>